<sequence>MSHIIVYAQFPVNPLPDAIPADWEWRPCLKFPVDKLVELHFSSKPFKWIRFATGIVVGARGDLSSQQDMLKRIDYSETLPDTSIELYYHVAIEDRFHMFPLDPQLVNTSVSPRSATSSPLETFWDEVMQRDEEECVLTGYPSSTCDAAHILSHGKGDSYIEAFTRGRDKALYNQNDIVRDIDSVRNGLLLTSSFHAVLGLDFAVLVTPNFAMDTDDVEAGTHGQRYTAHCFDLKLAKRSGVTGRQIRTPQDMSQWPPTVLFDAAYASAVFRHFGIPSGTLNAWKDEFYLDEPTNTAQADELTNTAQADEQHGHEQEVEGTKHTKQHNSQRRQHFTRHKKGDARESPDLLMVPYMYVPKDVMTKYAEECRETAAQREHEALEAKVSAWRDDVCS</sequence>
<dbReference type="InterPro" id="IPR003615">
    <property type="entry name" value="HNH_nuc"/>
</dbReference>
<feature type="domain" description="HNH nuclease" evidence="2">
    <location>
        <begin position="135"/>
        <end position="196"/>
    </location>
</feature>
<evidence type="ECO:0000259" key="2">
    <source>
        <dbReference type="Pfam" id="PF13391"/>
    </source>
</evidence>
<reference evidence="3 4" key="1">
    <citation type="submission" date="2019-02" db="EMBL/GenBank/DDBJ databases">
        <title>Genome sequencing of the rare red list fungi Dentipellis fragilis.</title>
        <authorList>
            <person name="Buettner E."/>
            <person name="Kellner H."/>
        </authorList>
    </citation>
    <scope>NUCLEOTIDE SEQUENCE [LARGE SCALE GENOMIC DNA]</scope>
    <source>
        <strain evidence="3 4">DSM 105465</strain>
    </source>
</reference>
<evidence type="ECO:0000313" key="3">
    <source>
        <dbReference type="EMBL" id="TFY66252.1"/>
    </source>
</evidence>
<evidence type="ECO:0000313" key="4">
    <source>
        <dbReference type="Proteomes" id="UP000298327"/>
    </source>
</evidence>
<dbReference type="AlphaFoldDB" id="A0A4Y9YVK4"/>
<dbReference type="Pfam" id="PF13391">
    <property type="entry name" value="HNH_2"/>
    <property type="match status" value="1"/>
</dbReference>
<name>A0A4Y9YVK4_9AGAM</name>
<keyword evidence="4" id="KW-1185">Reference proteome</keyword>
<accession>A0A4Y9YVK4</accession>
<dbReference type="OrthoDB" id="3269637at2759"/>
<dbReference type="Proteomes" id="UP000298327">
    <property type="component" value="Unassembled WGS sequence"/>
</dbReference>
<gene>
    <name evidence="3" type="ORF">EVG20_g4828</name>
</gene>
<organism evidence="3 4">
    <name type="scientific">Dentipellis fragilis</name>
    <dbReference type="NCBI Taxonomy" id="205917"/>
    <lineage>
        <taxon>Eukaryota</taxon>
        <taxon>Fungi</taxon>
        <taxon>Dikarya</taxon>
        <taxon>Basidiomycota</taxon>
        <taxon>Agaricomycotina</taxon>
        <taxon>Agaricomycetes</taxon>
        <taxon>Russulales</taxon>
        <taxon>Hericiaceae</taxon>
        <taxon>Dentipellis</taxon>
    </lineage>
</organism>
<evidence type="ECO:0000256" key="1">
    <source>
        <dbReference type="SAM" id="MobiDB-lite"/>
    </source>
</evidence>
<comment type="caution">
    <text evidence="3">The sequence shown here is derived from an EMBL/GenBank/DDBJ whole genome shotgun (WGS) entry which is preliminary data.</text>
</comment>
<protein>
    <recommendedName>
        <fullName evidence="2">HNH nuclease domain-containing protein</fullName>
    </recommendedName>
</protein>
<feature type="region of interest" description="Disordered" evidence="1">
    <location>
        <begin position="307"/>
        <end position="343"/>
    </location>
</feature>
<feature type="compositionally biased region" description="Basic and acidic residues" evidence="1">
    <location>
        <begin position="308"/>
        <end position="321"/>
    </location>
</feature>
<feature type="compositionally biased region" description="Basic residues" evidence="1">
    <location>
        <begin position="322"/>
        <end position="340"/>
    </location>
</feature>
<proteinExistence type="predicted"/>
<dbReference type="EMBL" id="SEOQ01000263">
    <property type="protein sequence ID" value="TFY66252.1"/>
    <property type="molecule type" value="Genomic_DNA"/>
</dbReference>